<dbReference type="Pfam" id="PF00125">
    <property type="entry name" value="Histone"/>
    <property type="match status" value="1"/>
</dbReference>
<dbReference type="InterPro" id="IPR000164">
    <property type="entry name" value="Histone_H3/CENP-A"/>
</dbReference>
<dbReference type="PANTHER" id="PTHR11426">
    <property type="entry name" value="HISTONE H3"/>
    <property type="match status" value="1"/>
</dbReference>
<evidence type="ECO:0000256" key="3">
    <source>
        <dbReference type="ARBA" id="ARBA00022454"/>
    </source>
</evidence>
<feature type="region of interest" description="Disordered" evidence="5">
    <location>
        <begin position="178"/>
        <end position="209"/>
    </location>
</feature>
<evidence type="ECO:0000313" key="7">
    <source>
        <dbReference type="EMBL" id="KAG0662790.1"/>
    </source>
</evidence>
<dbReference type="PRINTS" id="PR00622">
    <property type="entry name" value="HISTONEH3"/>
</dbReference>
<dbReference type="GO" id="GO:0003677">
    <property type="term" value="F:DNA binding"/>
    <property type="evidence" value="ECO:0007669"/>
    <property type="project" value="InterPro"/>
</dbReference>
<protein>
    <recommendedName>
        <fullName evidence="6">Core Histone H2A/H2B/H3 domain-containing protein</fullName>
    </recommendedName>
</protein>
<dbReference type="SUPFAM" id="SSF47113">
    <property type="entry name" value="Histone-fold"/>
    <property type="match status" value="1"/>
</dbReference>
<sequence length="307" mass="33599">MLPSTSIFVGPVRSELLRIGSMGARRRNLLSAREWFVAVHSTPLHPSFILTARYTPSPVATAIAAHRAGRRTRRSAGRMATRSAVGGGGGSSGSEGASPRANGREPTQAPAEQRSRSTELAQATPAAPALVPTRSHATGAVKLPPLHPTLPLAKVALPRSRQARETLDMARQKLVNPQHKTAIKRPGGKRPVKVPKQPNMTASGKVRKPHRYRPGTVALREIRRYQKTTELLIRKAPFQRLCRDIAHGLGEKGFRWQGSALQALQEAAEHYLVDLFADCNLCAIHAKRITIQPKDMTLARRLRGDLR</sequence>
<organism evidence="7 8">
    <name type="scientific">Rhodotorula mucilaginosa</name>
    <name type="common">Yeast</name>
    <name type="synonym">Rhodotorula rubra</name>
    <dbReference type="NCBI Taxonomy" id="5537"/>
    <lineage>
        <taxon>Eukaryota</taxon>
        <taxon>Fungi</taxon>
        <taxon>Dikarya</taxon>
        <taxon>Basidiomycota</taxon>
        <taxon>Pucciniomycotina</taxon>
        <taxon>Microbotryomycetes</taxon>
        <taxon>Sporidiobolales</taxon>
        <taxon>Sporidiobolaceae</taxon>
        <taxon>Rhodotorula</taxon>
    </lineage>
</organism>
<comment type="caution">
    <text evidence="7">The sequence shown here is derived from an EMBL/GenBank/DDBJ whole genome shotgun (WGS) entry which is preliminary data.</text>
</comment>
<keyword evidence="8" id="KW-1185">Reference proteome</keyword>
<keyword evidence="4" id="KW-0544">Nucleosome core</keyword>
<comment type="similarity">
    <text evidence="2">Belongs to the histone H3 family.</text>
</comment>
<feature type="domain" description="Core Histone H2A/H2B/H3" evidence="6">
    <location>
        <begin position="214"/>
        <end position="302"/>
    </location>
</feature>
<feature type="region of interest" description="Disordered" evidence="5">
    <location>
        <begin position="65"/>
        <end position="130"/>
    </location>
</feature>
<dbReference type="EMBL" id="PUHQ01000024">
    <property type="protein sequence ID" value="KAG0662790.1"/>
    <property type="molecule type" value="Genomic_DNA"/>
</dbReference>
<evidence type="ECO:0000256" key="2">
    <source>
        <dbReference type="ARBA" id="ARBA00010343"/>
    </source>
</evidence>
<evidence type="ECO:0000256" key="1">
    <source>
        <dbReference type="ARBA" id="ARBA00004286"/>
    </source>
</evidence>
<evidence type="ECO:0000313" key="8">
    <source>
        <dbReference type="Proteomes" id="UP000777482"/>
    </source>
</evidence>
<feature type="compositionally biased region" description="Basic residues" evidence="5">
    <location>
        <begin position="181"/>
        <end position="193"/>
    </location>
</feature>
<dbReference type="SMART" id="SM00428">
    <property type="entry name" value="H3"/>
    <property type="match status" value="1"/>
</dbReference>
<name>A0A9P6W5M2_RHOMI</name>
<dbReference type="Proteomes" id="UP000777482">
    <property type="component" value="Unassembled WGS sequence"/>
</dbReference>
<keyword evidence="3" id="KW-0158">Chromosome</keyword>
<dbReference type="AlphaFoldDB" id="A0A9P6W5M2"/>
<dbReference type="FunFam" id="1.10.20.10:FF:000088">
    <property type="entry name" value="Histone H3-like centromeric protein CSE4"/>
    <property type="match status" value="1"/>
</dbReference>
<accession>A0A9P6W5M2</accession>
<keyword evidence="4" id="KW-0238">DNA-binding</keyword>
<dbReference type="InterPro" id="IPR007125">
    <property type="entry name" value="H2A/H2B/H3"/>
</dbReference>
<comment type="subcellular location">
    <subcellularLocation>
        <location evidence="1">Chromosome</location>
    </subcellularLocation>
</comment>
<evidence type="ECO:0000256" key="5">
    <source>
        <dbReference type="SAM" id="MobiDB-lite"/>
    </source>
</evidence>
<dbReference type="CDD" id="cd22911">
    <property type="entry name" value="HFD_H3"/>
    <property type="match status" value="1"/>
</dbReference>
<proteinExistence type="inferred from homology"/>
<dbReference type="OrthoDB" id="842664at2759"/>
<dbReference type="GO" id="GO:0046982">
    <property type="term" value="F:protein heterodimerization activity"/>
    <property type="evidence" value="ECO:0007669"/>
    <property type="project" value="InterPro"/>
</dbReference>
<evidence type="ECO:0000259" key="6">
    <source>
        <dbReference type="Pfam" id="PF00125"/>
    </source>
</evidence>
<dbReference type="Gene3D" id="1.10.20.10">
    <property type="entry name" value="Histone, subunit A"/>
    <property type="match status" value="1"/>
</dbReference>
<feature type="compositionally biased region" description="Basic residues" evidence="5">
    <location>
        <begin position="67"/>
        <end position="76"/>
    </location>
</feature>
<gene>
    <name evidence="7" type="ORF">C6P46_003103</name>
</gene>
<evidence type="ECO:0000256" key="4">
    <source>
        <dbReference type="ARBA" id="ARBA00023269"/>
    </source>
</evidence>
<dbReference type="GO" id="GO:0030527">
    <property type="term" value="F:structural constituent of chromatin"/>
    <property type="evidence" value="ECO:0007669"/>
    <property type="project" value="InterPro"/>
</dbReference>
<reference evidence="7 8" key="1">
    <citation type="submission" date="2020-11" db="EMBL/GenBank/DDBJ databases">
        <title>Kefir isolates.</title>
        <authorList>
            <person name="Marcisauskas S."/>
            <person name="Kim Y."/>
            <person name="Blasche S."/>
        </authorList>
    </citation>
    <scope>NUCLEOTIDE SEQUENCE [LARGE SCALE GENOMIC DNA]</scope>
    <source>
        <strain evidence="7 8">KR</strain>
    </source>
</reference>
<dbReference type="InterPro" id="IPR009072">
    <property type="entry name" value="Histone-fold"/>
</dbReference>
<dbReference type="GO" id="GO:0000786">
    <property type="term" value="C:nucleosome"/>
    <property type="evidence" value="ECO:0007669"/>
    <property type="project" value="UniProtKB-KW"/>
</dbReference>